<evidence type="ECO:0000313" key="3">
    <source>
        <dbReference type="Proteomes" id="UP000663671"/>
    </source>
</evidence>
<dbReference type="VEuPathDB" id="FungiDB:I7I51_00803"/>
<feature type="region of interest" description="Disordered" evidence="1">
    <location>
        <begin position="74"/>
        <end position="101"/>
    </location>
</feature>
<organism evidence="2 3">
    <name type="scientific">Ajellomyces capsulatus</name>
    <name type="common">Darling's disease fungus</name>
    <name type="synonym">Histoplasma capsulatum</name>
    <dbReference type="NCBI Taxonomy" id="5037"/>
    <lineage>
        <taxon>Eukaryota</taxon>
        <taxon>Fungi</taxon>
        <taxon>Dikarya</taxon>
        <taxon>Ascomycota</taxon>
        <taxon>Pezizomycotina</taxon>
        <taxon>Eurotiomycetes</taxon>
        <taxon>Eurotiomycetidae</taxon>
        <taxon>Onygenales</taxon>
        <taxon>Ajellomycetaceae</taxon>
        <taxon>Histoplasma</taxon>
    </lineage>
</organism>
<sequence length="101" mass="10998">MLWSLASVWSKGIKGMQSISNFDILPVKAFPSLHFISPSDGSRLHRKSMGDVLALGQHNFCATLVTFRDQVPQRAQPVGSLSSPGGIPPLKRRDLTQNTAP</sequence>
<proteinExistence type="predicted"/>
<protein>
    <submittedName>
        <fullName evidence="2">Uncharacterized protein</fullName>
    </submittedName>
</protein>
<evidence type="ECO:0000313" key="2">
    <source>
        <dbReference type="EMBL" id="QSS63743.1"/>
    </source>
</evidence>
<evidence type="ECO:0000256" key="1">
    <source>
        <dbReference type="SAM" id="MobiDB-lite"/>
    </source>
</evidence>
<dbReference type="Proteomes" id="UP000663671">
    <property type="component" value="Chromosome 1"/>
</dbReference>
<gene>
    <name evidence="2" type="ORF">I7I51_00803</name>
</gene>
<accession>A0A8A1MGF0</accession>
<dbReference type="EMBL" id="CP069114">
    <property type="protein sequence ID" value="QSS63743.1"/>
    <property type="molecule type" value="Genomic_DNA"/>
</dbReference>
<dbReference type="AlphaFoldDB" id="A0A8A1MGF0"/>
<name>A0A8A1MGF0_AJECA</name>
<reference evidence="2" key="1">
    <citation type="submission" date="2021-01" db="EMBL/GenBank/DDBJ databases">
        <title>Chromosome-level genome assembly of a human fungal pathogen reveals clustering of transcriptionally co-regulated genes.</title>
        <authorList>
            <person name="Voorhies M."/>
            <person name="Cohen S."/>
            <person name="Shea T.P."/>
            <person name="Petrus S."/>
            <person name="Munoz J.F."/>
            <person name="Poplawski S."/>
            <person name="Goldman W.E."/>
            <person name="Michael T."/>
            <person name="Cuomo C.A."/>
            <person name="Sil A."/>
            <person name="Beyhan S."/>
        </authorList>
    </citation>
    <scope>NUCLEOTIDE SEQUENCE</scope>
    <source>
        <strain evidence="2">WU24</strain>
    </source>
</reference>